<evidence type="ECO:0000313" key="3">
    <source>
        <dbReference type="Proteomes" id="UP000030378"/>
    </source>
</evidence>
<dbReference type="EMBL" id="JAXABG010000002">
    <property type="protein sequence ID" value="MDX7081637.1"/>
    <property type="molecule type" value="Genomic_DNA"/>
</dbReference>
<proteinExistence type="predicted"/>
<reference evidence="2" key="1">
    <citation type="submission" date="2017-12" db="EMBL/GenBank/DDBJ databases">
        <title>FDA dAtabase for Regulatory Grade micrObial Sequences (FDA-ARGOS): Supporting development and validation of Infectious Disease Dx tests.</title>
        <authorList>
            <person name="Campos J."/>
            <person name="Goldberg B."/>
            <person name="Tallon L.J."/>
            <person name="Sadzewicz L."/>
            <person name="Sengamalay N."/>
            <person name="Ott S."/>
            <person name="Godinez A."/>
            <person name="Nagaraj S."/>
            <person name="Vavikolanu K."/>
            <person name="Vyas G."/>
            <person name="Nadendla S."/>
            <person name="Aluvathingal J."/>
            <person name="Geyer C."/>
            <person name="Nandy P."/>
            <person name="Hobson J."/>
            <person name="Sichtig H."/>
        </authorList>
    </citation>
    <scope>NUCLEOTIDE SEQUENCE</scope>
    <source>
        <strain evidence="2">FDAARGOS_79</strain>
    </source>
</reference>
<comment type="caution">
    <text evidence="2">The sequence shown here is derived from an EMBL/GenBank/DDBJ whole genome shotgun (WGS) entry which is preliminary data.</text>
</comment>
<dbReference type="AlphaFoldDB" id="A0AAP8TMV3"/>
<name>A0AAP8TMV3_SERMA</name>
<dbReference type="EMBL" id="JTBC02000014">
    <property type="protein sequence ID" value="PNO62589.1"/>
    <property type="molecule type" value="Genomic_DNA"/>
</dbReference>
<organism evidence="2 3">
    <name type="scientific">Serratia marcescens</name>
    <dbReference type="NCBI Taxonomy" id="615"/>
    <lineage>
        <taxon>Bacteria</taxon>
        <taxon>Pseudomonadati</taxon>
        <taxon>Pseudomonadota</taxon>
        <taxon>Gammaproteobacteria</taxon>
        <taxon>Enterobacterales</taxon>
        <taxon>Yersiniaceae</taxon>
        <taxon>Serratia</taxon>
    </lineage>
</organism>
<dbReference type="RefSeq" id="WP_060440839.1">
    <property type="nucleotide sequence ID" value="NZ_CAMKIL010000009.1"/>
</dbReference>
<dbReference type="Proteomes" id="UP000030378">
    <property type="component" value="Unassembled WGS sequence"/>
</dbReference>
<dbReference type="InterPro" id="IPR009241">
    <property type="entry name" value="HigB-like"/>
</dbReference>
<dbReference type="Pfam" id="PF05973">
    <property type="entry name" value="Gp49"/>
    <property type="match status" value="1"/>
</dbReference>
<accession>A0AAP8TMV3</accession>
<evidence type="ECO:0000313" key="2">
    <source>
        <dbReference type="EMBL" id="PNO62589.1"/>
    </source>
</evidence>
<dbReference type="Proteomes" id="UP001275057">
    <property type="component" value="Unassembled WGS sequence"/>
</dbReference>
<reference evidence="1 4" key="3">
    <citation type="submission" date="2023-11" db="EMBL/GenBank/DDBJ databases">
        <title>Detection of rare carbapenemases in Enterobacterales - comparison of two colorimetric and two CIM-based carbapenemase assays.</title>
        <authorList>
            <person name="Schaffarczyk L."/>
            <person name="Noster J."/>
            <person name="Stelzer Y."/>
            <person name="Sattler J."/>
            <person name="Gatermann S."/>
            <person name="Hamprecht A."/>
        </authorList>
    </citation>
    <scope>NUCLEOTIDE SEQUENCE [LARGE SCALE GENOMIC DNA]</scope>
    <source>
        <strain evidence="1 4">CIM-Carb-136</strain>
    </source>
</reference>
<evidence type="ECO:0000313" key="4">
    <source>
        <dbReference type="Proteomes" id="UP001275057"/>
    </source>
</evidence>
<gene>
    <name evidence="2" type="ORF">MC70_024540</name>
    <name evidence="1" type="ORF">SJ435_04465</name>
</gene>
<sequence>MWTVMTTEEFDRWLCEQDESTQEKVLAALVMLERAGPSLRRPFVDVLKGSLHSNMKELRIQHKGRPIRAFFAFDPARQAIVLCAGDKTGNEKRFYKVMLPIADAQFTQYLMCYFKE</sequence>
<evidence type="ECO:0000313" key="1">
    <source>
        <dbReference type="EMBL" id="MDX7081637.1"/>
    </source>
</evidence>
<reference evidence="3" key="2">
    <citation type="submission" date="2017-12" db="EMBL/GenBank/DDBJ databases">
        <title>FDA dAtabase for Regulatory Grade micrObial Sequences (FDA-ARGOS): Supporting development and validation of Infectious Disease Dx tests.</title>
        <authorList>
            <person name="Campos J."/>
            <person name="Goldberg B."/>
            <person name="Tallon L."/>
            <person name="Sadzewicz L."/>
            <person name="Sengamalay N."/>
            <person name="Ott S."/>
            <person name="Godinez A."/>
            <person name="Nagaraj S."/>
            <person name="Vavikolanu K."/>
            <person name="Vyas G."/>
            <person name="Nadendla S."/>
            <person name="Aluvathingal J."/>
            <person name="Geyer C."/>
            <person name="Nandy P."/>
            <person name="Hobson J."/>
            <person name="Sichtig H."/>
        </authorList>
    </citation>
    <scope>NUCLEOTIDE SEQUENCE [LARGE SCALE GENOMIC DNA]</scope>
    <source>
        <strain evidence="3">FDAARGOS_79</strain>
    </source>
</reference>
<protein>
    <submittedName>
        <fullName evidence="2">Addiction module toxin RelE</fullName>
    </submittedName>
    <submittedName>
        <fullName evidence="1">Type II toxin-antitoxin system RelE/ParE family toxin</fullName>
    </submittedName>
</protein>